<dbReference type="AlphaFoldDB" id="M5TWT6"/>
<accession>M5TWT6</accession>
<comment type="caution">
    <text evidence="1">The sequence shown here is derived from an EMBL/GenBank/DDBJ whole genome shotgun (WGS) entry which is preliminary data.</text>
</comment>
<evidence type="ECO:0000313" key="1">
    <source>
        <dbReference type="EMBL" id="EMI53504.1"/>
    </source>
</evidence>
<name>M5TWT6_9BACT</name>
<protein>
    <submittedName>
        <fullName evidence="1">Uncharacterized protein</fullName>
    </submittedName>
</protein>
<organism evidence="1 2">
    <name type="scientific">Rhodopirellula sallentina SM41</name>
    <dbReference type="NCBI Taxonomy" id="1263870"/>
    <lineage>
        <taxon>Bacteria</taxon>
        <taxon>Pseudomonadati</taxon>
        <taxon>Planctomycetota</taxon>
        <taxon>Planctomycetia</taxon>
        <taxon>Pirellulales</taxon>
        <taxon>Pirellulaceae</taxon>
        <taxon>Rhodopirellula</taxon>
    </lineage>
</organism>
<dbReference type="EMBL" id="ANOH01000347">
    <property type="protein sequence ID" value="EMI53504.1"/>
    <property type="molecule type" value="Genomic_DNA"/>
</dbReference>
<dbReference type="Proteomes" id="UP000011885">
    <property type="component" value="Unassembled WGS sequence"/>
</dbReference>
<reference evidence="1 2" key="1">
    <citation type="journal article" date="2013" name="Mar. Genomics">
        <title>Expression of sulfatases in Rhodopirellula baltica and the diversity of sulfatases in the genus Rhodopirellula.</title>
        <authorList>
            <person name="Wegner C.E."/>
            <person name="Richter-Heitmann T."/>
            <person name="Klindworth A."/>
            <person name="Klockow C."/>
            <person name="Richter M."/>
            <person name="Achstetter T."/>
            <person name="Glockner F.O."/>
            <person name="Harder J."/>
        </authorList>
    </citation>
    <scope>NUCLEOTIDE SEQUENCE [LARGE SCALE GENOMIC DNA]</scope>
    <source>
        <strain evidence="1 2">SM41</strain>
    </source>
</reference>
<keyword evidence="2" id="KW-1185">Reference proteome</keyword>
<evidence type="ECO:0000313" key="2">
    <source>
        <dbReference type="Proteomes" id="UP000011885"/>
    </source>
</evidence>
<sequence>MLAMPPGKLLIFQPAAQAGDHIKPLACASDDYPIVSLKVSH</sequence>
<proteinExistence type="predicted"/>
<gene>
    <name evidence="1" type="ORF">RSSM_05058</name>
</gene>
<dbReference type="PATRIC" id="fig|1263870.3.peg.5351"/>